<dbReference type="EMBL" id="JACEIB010000003">
    <property type="protein sequence ID" value="MBA2933739.1"/>
    <property type="molecule type" value="Genomic_DNA"/>
</dbReference>
<dbReference type="PIRSF" id="PIRSF000137">
    <property type="entry name" value="Alcohol_oxidase"/>
    <property type="match status" value="1"/>
</dbReference>
<sequence length="533" mass="57782">MSDYDYVIVGAGAAGCVLAYRLSADPATRVLLVEAGGSDAHPFITMPKGLGKILFNPRYLWPFMTEPEAVSNHVGESWARGRVLGGSTAVNGMVWVHGEAANYEKLAGLAGEDWRWEHIAKAYRELEGHQLGAGPVRGGKGPLRISLSDYRTKLTEAMIAAGEALGLKREADVNDPQDGERIGYAPRTIWRGRRVTAATAFLRPARRRRNLTVVTGVVVDRIAVENGRAVAVLGTKDGETVRYVAKREVLLCGGTIASPAILQRSGIGPAEHLRSLGITVVHDAPGIGANLSEHRGIVMQWKVADALSQNASYRGARLVRSVLRYFAQHKGPMTGGAYDMGAWFKTSPDQPIPDGQMLMSPYSFDYNATSLRVEPFGGFNICVYKLRPDSRGSILIRSTNPADLPTITARYAADERDQASVPMLVRYARRYVAQAPLGGMVIEETRPGAQFASDDEIFEAYRRFGYGNYHACGTCRMGSDAASVVDGALKVRGIDGLRVVDASVFPFMLAGNTQAPVMAIAWRAADILLRGEK</sequence>
<evidence type="ECO:0000313" key="10">
    <source>
        <dbReference type="Proteomes" id="UP000570166"/>
    </source>
</evidence>
<dbReference type="RefSeq" id="WP_160363539.1">
    <property type="nucleotide sequence ID" value="NZ_JACEIB010000003.1"/>
</dbReference>
<evidence type="ECO:0000259" key="8">
    <source>
        <dbReference type="PROSITE" id="PS00624"/>
    </source>
</evidence>
<dbReference type="Gene3D" id="3.50.50.60">
    <property type="entry name" value="FAD/NAD(P)-binding domain"/>
    <property type="match status" value="1"/>
</dbReference>
<dbReference type="AlphaFoldDB" id="A0A838L5K4"/>
<evidence type="ECO:0000256" key="6">
    <source>
        <dbReference type="RuleBase" id="RU003968"/>
    </source>
</evidence>
<organism evidence="9 10">
    <name type="scientific">Sphingomonas chungangi</name>
    <dbReference type="NCBI Taxonomy" id="2683589"/>
    <lineage>
        <taxon>Bacteria</taxon>
        <taxon>Pseudomonadati</taxon>
        <taxon>Pseudomonadota</taxon>
        <taxon>Alphaproteobacteria</taxon>
        <taxon>Sphingomonadales</taxon>
        <taxon>Sphingomonadaceae</taxon>
        <taxon>Sphingomonas</taxon>
    </lineage>
</organism>
<comment type="cofactor">
    <cofactor evidence="1 5">
        <name>FAD</name>
        <dbReference type="ChEBI" id="CHEBI:57692"/>
    </cofactor>
</comment>
<dbReference type="PROSITE" id="PS00623">
    <property type="entry name" value="GMC_OXRED_1"/>
    <property type="match status" value="1"/>
</dbReference>
<keyword evidence="3 6" id="KW-0285">Flavoprotein</keyword>
<dbReference type="PROSITE" id="PS00624">
    <property type="entry name" value="GMC_OXRED_2"/>
    <property type="match status" value="1"/>
</dbReference>
<accession>A0A838L5K4</accession>
<dbReference type="InterPro" id="IPR007867">
    <property type="entry name" value="GMC_OxRtase_C"/>
</dbReference>
<comment type="caution">
    <text evidence="9">The sequence shown here is derived from an EMBL/GenBank/DDBJ whole genome shotgun (WGS) entry which is preliminary data.</text>
</comment>
<evidence type="ECO:0000256" key="5">
    <source>
        <dbReference type="PIRSR" id="PIRSR000137-2"/>
    </source>
</evidence>
<evidence type="ECO:0000256" key="3">
    <source>
        <dbReference type="ARBA" id="ARBA00022630"/>
    </source>
</evidence>
<name>A0A838L5K4_9SPHN</name>
<dbReference type="Pfam" id="PF05199">
    <property type="entry name" value="GMC_oxred_C"/>
    <property type="match status" value="1"/>
</dbReference>
<dbReference type="GO" id="GO:0016614">
    <property type="term" value="F:oxidoreductase activity, acting on CH-OH group of donors"/>
    <property type="evidence" value="ECO:0007669"/>
    <property type="project" value="InterPro"/>
</dbReference>
<dbReference type="Gene3D" id="3.30.560.10">
    <property type="entry name" value="Glucose Oxidase, domain 3"/>
    <property type="match status" value="1"/>
</dbReference>
<dbReference type="InterPro" id="IPR012132">
    <property type="entry name" value="GMC_OxRdtase"/>
</dbReference>
<evidence type="ECO:0000256" key="2">
    <source>
        <dbReference type="ARBA" id="ARBA00010790"/>
    </source>
</evidence>
<dbReference type="PANTHER" id="PTHR11552">
    <property type="entry name" value="GLUCOSE-METHANOL-CHOLINE GMC OXIDOREDUCTASE"/>
    <property type="match status" value="1"/>
</dbReference>
<comment type="similarity">
    <text evidence="2 6">Belongs to the GMC oxidoreductase family.</text>
</comment>
<feature type="binding site" evidence="5">
    <location>
        <position position="219"/>
    </location>
    <ligand>
        <name>FAD</name>
        <dbReference type="ChEBI" id="CHEBI:57692"/>
    </ligand>
</feature>
<dbReference type="Proteomes" id="UP000570166">
    <property type="component" value="Unassembled WGS sequence"/>
</dbReference>
<protein>
    <submittedName>
        <fullName evidence="9">GMC family oxidoreductase N-terminal domain-containing protein</fullName>
    </submittedName>
</protein>
<dbReference type="SUPFAM" id="SSF54373">
    <property type="entry name" value="FAD-linked reductases, C-terminal domain"/>
    <property type="match status" value="1"/>
</dbReference>
<gene>
    <name evidence="9" type="ORF">HZF05_06460</name>
</gene>
<keyword evidence="10" id="KW-1185">Reference proteome</keyword>
<dbReference type="PANTHER" id="PTHR11552:SF147">
    <property type="entry name" value="CHOLINE DEHYDROGENASE, MITOCHONDRIAL"/>
    <property type="match status" value="1"/>
</dbReference>
<feature type="binding site" evidence="5">
    <location>
        <begin position="91"/>
        <end position="94"/>
    </location>
    <ligand>
        <name>FAD</name>
        <dbReference type="ChEBI" id="CHEBI:57692"/>
    </ligand>
</feature>
<evidence type="ECO:0000256" key="4">
    <source>
        <dbReference type="ARBA" id="ARBA00022827"/>
    </source>
</evidence>
<evidence type="ECO:0000259" key="7">
    <source>
        <dbReference type="PROSITE" id="PS00623"/>
    </source>
</evidence>
<evidence type="ECO:0000256" key="1">
    <source>
        <dbReference type="ARBA" id="ARBA00001974"/>
    </source>
</evidence>
<keyword evidence="4 5" id="KW-0274">FAD</keyword>
<dbReference type="InterPro" id="IPR000172">
    <property type="entry name" value="GMC_OxRdtase_N"/>
</dbReference>
<dbReference type="InterPro" id="IPR036188">
    <property type="entry name" value="FAD/NAD-bd_sf"/>
</dbReference>
<dbReference type="Pfam" id="PF00732">
    <property type="entry name" value="GMC_oxred_N"/>
    <property type="match status" value="1"/>
</dbReference>
<feature type="binding site" evidence="5">
    <location>
        <position position="83"/>
    </location>
    <ligand>
        <name>FAD</name>
        <dbReference type="ChEBI" id="CHEBI:57692"/>
    </ligand>
</feature>
<feature type="domain" description="Glucose-methanol-choline oxidoreductase N-terminal" evidence="8">
    <location>
        <begin position="254"/>
        <end position="268"/>
    </location>
</feature>
<feature type="domain" description="Glucose-methanol-choline oxidoreductase N-terminal" evidence="7">
    <location>
        <begin position="81"/>
        <end position="104"/>
    </location>
</feature>
<proteinExistence type="inferred from homology"/>
<evidence type="ECO:0000313" key="9">
    <source>
        <dbReference type="EMBL" id="MBA2933739.1"/>
    </source>
</evidence>
<dbReference type="GO" id="GO:0050660">
    <property type="term" value="F:flavin adenine dinucleotide binding"/>
    <property type="evidence" value="ECO:0007669"/>
    <property type="project" value="InterPro"/>
</dbReference>
<dbReference type="SUPFAM" id="SSF51905">
    <property type="entry name" value="FAD/NAD(P)-binding domain"/>
    <property type="match status" value="1"/>
</dbReference>
<reference evidence="9 10" key="1">
    <citation type="submission" date="2020-07" db="EMBL/GenBank/DDBJ databases">
        <authorList>
            <person name="Sun Q."/>
        </authorList>
    </citation>
    <scope>NUCLEOTIDE SEQUENCE [LARGE SCALE GENOMIC DNA]</scope>
    <source>
        <strain evidence="9 10">CGMCC 1.13654</strain>
    </source>
</reference>